<dbReference type="CDD" id="cd14498">
    <property type="entry name" value="DSP"/>
    <property type="match status" value="1"/>
</dbReference>
<feature type="region of interest" description="Disordered" evidence="4">
    <location>
        <begin position="421"/>
        <end position="448"/>
    </location>
</feature>
<dbReference type="SMART" id="SM00195">
    <property type="entry name" value="DSPc"/>
    <property type="match status" value="1"/>
</dbReference>
<dbReference type="PANTHER" id="PTHR45848">
    <property type="entry name" value="DUAL SPECIFICITY PROTEIN PHOSPHATASE 12 FAMILY MEMBER"/>
    <property type="match status" value="1"/>
</dbReference>
<dbReference type="InterPro" id="IPR020422">
    <property type="entry name" value="TYR_PHOSPHATASE_DUAL_dom"/>
</dbReference>
<sequence>MPLTSISHYFLQRLQPGTGGVTGTPSWKAHITNTQTLRDLLHAFLPIHALSTWHCNTLSVPSYHATIKKHEGWDTARFPKPRQGKSRASGRVRTTGLPLSRLATSTLGMNEIFPGLWIGSCPFKENAPNLLRFGIKSILTLDALPLSDGVFDCFNRKFIRLLDEPSQDVLDILEEALDFIDLSLTTGGILVHCAMGVSRSATIVIAYVMRKNKLSYDSALEIVMKKRLVYPNIGFVNQLKLFEVMKWKVDRKSPVYTQYASIRTFRGSNIAYNRTDSSTTIATRDPVQPATFKCRKCRRALFSSANLVSHCLPDSTTPSSESVDVDGEDNVEISTVLIKGITLNAVPTPCTRDELFTDPLEWTRPYTHEVEGKLYCPGCQAKVGSFNWCGERCVCGTWVTPAFHFNRNHLDRIDRRLASSQSTTQPLFSAPNKVEPTSTSSSPSVAIK</sequence>
<dbReference type="InterPro" id="IPR000387">
    <property type="entry name" value="Tyr_Pase_dom"/>
</dbReference>
<evidence type="ECO:0000256" key="3">
    <source>
        <dbReference type="ARBA" id="ARBA00022912"/>
    </source>
</evidence>
<name>A0A075A1G8_OPIVI</name>
<comment type="similarity">
    <text evidence="1">Belongs to the protein-tyrosine phosphatase family. Non-receptor class dual specificity subfamily.</text>
</comment>
<dbReference type="OrthoDB" id="2017893at2759"/>
<evidence type="ECO:0000313" key="8">
    <source>
        <dbReference type="Proteomes" id="UP000054324"/>
    </source>
</evidence>
<gene>
    <name evidence="7" type="ORF">T265_00874</name>
</gene>
<organism evidence="7 8">
    <name type="scientific">Opisthorchis viverrini</name>
    <name type="common">Southeast Asian liver fluke</name>
    <dbReference type="NCBI Taxonomy" id="6198"/>
    <lineage>
        <taxon>Eukaryota</taxon>
        <taxon>Metazoa</taxon>
        <taxon>Spiralia</taxon>
        <taxon>Lophotrochozoa</taxon>
        <taxon>Platyhelminthes</taxon>
        <taxon>Trematoda</taxon>
        <taxon>Digenea</taxon>
        <taxon>Opisthorchiida</taxon>
        <taxon>Opisthorchiata</taxon>
        <taxon>Opisthorchiidae</taxon>
        <taxon>Opisthorchis</taxon>
    </lineage>
</organism>
<dbReference type="KEGG" id="ovi:T265_00874"/>
<evidence type="ECO:0000256" key="1">
    <source>
        <dbReference type="ARBA" id="ARBA00008601"/>
    </source>
</evidence>
<reference evidence="7 8" key="1">
    <citation type="submission" date="2013-11" db="EMBL/GenBank/DDBJ databases">
        <title>Opisthorchis viverrini - life in the bile duct.</title>
        <authorList>
            <person name="Young N.D."/>
            <person name="Nagarajan N."/>
            <person name="Lin S.J."/>
            <person name="Korhonen P.K."/>
            <person name="Jex A.R."/>
            <person name="Hall R.S."/>
            <person name="Safavi-Hemami H."/>
            <person name="Kaewkong W."/>
            <person name="Bertrand D."/>
            <person name="Gao S."/>
            <person name="Seet Q."/>
            <person name="Wongkham S."/>
            <person name="Teh B.T."/>
            <person name="Wongkham C."/>
            <person name="Intapan P.M."/>
            <person name="Maleewong W."/>
            <person name="Yang X."/>
            <person name="Hu M."/>
            <person name="Wang Z."/>
            <person name="Hofmann A."/>
            <person name="Sternberg P.W."/>
            <person name="Tan P."/>
            <person name="Wang J."/>
            <person name="Gasser R.B."/>
        </authorList>
    </citation>
    <scope>NUCLEOTIDE SEQUENCE [LARGE SCALE GENOMIC DNA]</scope>
</reference>
<dbReference type="PROSITE" id="PS50054">
    <property type="entry name" value="TYR_PHOSPHATASE_DUAL"/>
    <property type="match status" value="1"/>
</dbReference>
<keyword evidence="3" id="KW-0904">Protein phosphatase</keyword>
<feature type="domain" description="Tyrosine-protein phosphatase" evidence="5">
    <location>
        <begin position="108"/>
        <end position="248"/>
    </location>
</feature>
<evidence type="ECO:0000256" key="4">
    <source>
        <dbReference type="SAM" id="MobiDB-lite"/>
    </source>
</evidence>
<evidence type="ECO:0000259" key="5">
    <source>
        <dbReference type="PROSITE" id="PS50054"/>
    </source>
</evidence>
<dbReference type="GO" id="GO:0004721">
    <property type="term" value="F:phosphoprotein phosphatase activity"/>
    <property type="evidence" value="ECO:0007669"/>
    <property type="project" value="UniProtKB-KW"/>
</dbReference>
<evidence type="ECO:0000259" key="6">
    <source>
        <dbReference type="PROSITE" id="PS50056"/>
    </source>
</evidence>
<proteinExistence type="inferred from homology"/>
<protein>
    <recommendedName>
        <fullName evidence="9">Protein-tyrosine-phosphatase</fullName>
    </recommendedName>
</protein>
<dbReference type="InterPro" id="IPR000340">
    <property type="entry name" value="Dual-sp_phosphatase_cat-dom"/>
</dbReference>
<accession>A0A075A1G8</accession>
<keyword evidence="8" id="KW-1185">Reference proteome</keyword>
<dbReference type="SUPFAM" id="SSF52799">
    <property type="entry name" value="(Phosphotyrosine protein) phosphatases II"/>
    <property type="match status" value="1"/>
</dbReference>
<dbReference type="EMBL" id="KL596627">
    <property type="protein sequence ID" value="KER33176.1"/>
    <property type="molecule type" value="Genomic_DNA"/>
</dbReference>
<dbReference type="Proteomes" id="UP000054324">
    <property type="component" value="Unassembled WGS sequence"/>
</dbReference>
<dbReference type="Gene3D" id="3.90.190.10">
    <property type="entry name" value="Protein tyrosine phosphatase superfamily"/>
    <property type="match status" value="1"/>
</dbReference>
<keyword evidence="2" id="KW-0378">Hydrolase</keyword>
<dbReference type="AlphaFoldDB" id="A0A075A1G8"/>
<dbReference type="RefSeq" id="XP_009163033.1">
    <property type="nucleotide sequence ID" value="XM_009164769.1"/>
</dbReference>
<dbReference type="GeneID" id="20315062"/>
<dbReference type="PROSITE" id="PS00383">
    <property type="entry name" value="TYR_PHOSPHATASE_1"/>
    <property type="match status" value="1"/>
</dbReference>
<evidence type="ECO:0008006" key="9">
    <source>
        <dbReference type="Google" id="ProtNLM"/>
    </source>
</evidence>
<dbReference type="InterPro" id="IPR029021">
    <property type="entry name" value="Prot-tyrosine_phosphatase-like"/>
</dbReference>
<dbReference type="STRING" id="6198.A0A075A1G8"/>
<feature type="compositionally biased region" description="Low complexity" evidence="4">
    <location>
        <begin position="436"/>
        <end position="448"/>
    </location>
</feature>
<dbReference type="CTD" id="20315062"/>
<dbReference type="InterPro" id="IPR016130">
    <property type="entry name" value="Tyr_Pase_AS"/>
</dbReference>
<dbReference type="Pfam" id="PF00782">
    <property type="entry name" value="DSPc"/>
    <property type="match status" value="1"/>
</dbReference>
<evidence type="ECO:0000256" key="2">
    <source>
        <dbReference type="ARBA" id="ARBA00022801"/>
    </source>
</evidence>
<evidence type="ECO:0000313" key="7">
    <source>
        <dbReference type="EMBL" id="KER33176.1"/>
    </source>
</evidence>
<dbReference type="PROSITE" id="PS50056">
    <property type="entry name" value="TYR_PHOSPHATASE_2"/>
    <property type="match status" value="1"/>
</dbReference>
<feature type="domain" description="Tyrosine specific protein phosphatases" evidence="6">
    <location>
        <begin position="167"/>
        <end position="227"/>
    </location>
</feature>